<dbReference type="Proteomes" id="UP001222087">
    <property type="component" value="Chromosome"/>
</dbReference>
<proteinExistence type="predicted"/>
<dbReference type="EMBL" id="CP119078">
    <property type="protein sequence ID" value="WED42288.1"/>
    <property type="molecule type" value="Genomic_DNA"/>
</dbReference>
<sequence length="571" mass="65018">MARSKHEAPDEIIRVLLGLLKPLSNEHDQIALSQLFNAEQGIVQYTLNLNPPRNYEGYNSPIKKIELLIKLPTMTEINAIISHSNQNKTLCSLNLREKNINPDDFFNALRSNHLYMETAFGRPSVKGLLIEEWDKLQEYNKSSYAGRIEEDYKMLRRLIAQNVITSLKTHPEKFTKRKILLIDAGTGLGDCLDITATALKEEGYNVEAVGIDTNSKNIEEANQRFSGKDYHFKIADTLALEEIISHYNPENLCDVIVTFSGSVTRAVLNGTYDALKVIQTRNVNMMVMVGETEVLITQRHAKKVGLHSEFVTIPDRHDPLYILTPNLEQAIKIKNNHLDLSMHQDPLKLLRGCEKEQHDVLAKVHSIELALAHFKPGEIGLLLAKLPNLTAVTVSGQEPWLHELFHTPLNSSVHISVKPDDYLATELVANTELRKFSPRFYRRFTDVSMKQLPSLGYLKNNDSFYFNRWFAINQRIMNLVDLKTYIKQLEQLASSSEPLALYTLATQLSKGIPHIILKNGYPCYAKHYDFEHSLVCWKKLQELGYPVEDDIKRVEATIAEAPSPLHALFKP</sequence>
<dbReference type="SUPFAM" id="SSF53335">
    <property type="entry name" value="S-adenosyl-L-methionine-dependent methyltransferases"/>
    <property type="match status" value="1"/>
</dbReference>
<reference evidence="1 2" key="1">
    <citation type="submission" date="2023-02" db="EMBL/GenBank/DDBJ databases">
        <title>Genome Sequence of L. cardiaca H63T.</title>
        <authorList>
            <person name="Lopez A.E."/>
            <person name="Cianciotto N.P."/>
        </authorList>
    </citation>
    <scope>NUCLEOTIDE SEQUENCE [LARGE SCALE GENOMIC DNA]</scope>
    <source>
        <strain evidence="1 2">H63</strain>
    </source>
</reference>
<name>A0ABY8ANM2_9GAMM</name>
<dbReference type="InterPro" id="IPR029063">
    <property type="entry name" value="SAM-dependent_MTases_sf"/>
</dbReference>
<keyword evidence="1" id="KW-0489">Methyltransferase</keyword>
<evidence type="ECO:0000313" key="1">
    <source>
        <dbReference type="EMBL" id="WED42288.1"/>
    </source>
</evidence>
<organism evidence="1 2">
    <name type="scientific">Legionella cardiaca</name>
    <dbReference type="NCBI Taxonomy" id="1071983"/>
    <lineage>
        <taxon>Bacteria</taxon>
        <taxon>Pseudomonadati</taxon>
        <taxon>Pseudomonadota</taxon>
        <taxon>Gammaproteobacteria</taxon>
        <taxon>Legionellales</taxon>
        <taxon>Legionellaceae</taxon>
        <taxon>Legionella</taxon>
    </lineage>
</organism>
<dbReference type="RefSeq" id="WP_275088113.1">
    <property type="nucleotide sequence ID" value="NZ_CP119078.1"/>
</dbReference>
<dbReference type="Gene3D" id="3.40.50.150">
    <property type="entry name" value="Vaccinia Virus protein VP39"/>
    <property type="match status" value="1"/>
</dbReference>
<accession>A0ABY8ANM2</accession>
<keyword evidence="1" id="KW-0456">Lyase</keyword>
<dbReference type="GO" id="GO:0008168">
    <property type="term" value="F:methyltransferase activity"/>
    <property type="evidence" value="ECO:0007669"/>
    <property type="project" value="UniProtKB-KW"/>
</dbReference>
<dbReference type="GO" id="GO:0032259">
    <property type="term" value="P:methylation"/>
    <property type="evidence" value="ECO:0007669"/>
    <property type="project" value="UniProtKB-KW"/>
</dbReference>
<gene>
    <name evidence="1" type="ORF">PXX05_10150</name>
</gene>
<keyword evidence="1" id="KW-0808">Transferase</keyword>
<evidence type="ECO:0000313" key="2">
    <source>
        <dbReference type="Proteomes" id="UP001222087"/>
    </source>
</evidence>
<protein>
    <submittedName>
        <fullName evidence="1">Class I SAM-dependent methyltransferase</fullName>
    </submittedName>
</protein>
<keyword evidence="2" id="KW-1185">Reference proteome</keyword>
<dbReference type="GO" id="GO:0016829">
    <property type="term" value="F:lyase activity"/>
    <property type="evidence" value="ECO:0007669"/>
    <property type="project" value="UniProtKB-KW"/>
</dbReference>